<evidence type="ECO:0000256" key="4">
    <source>
        <dbReference type="ARBA" id="ARBA00025742"/>
    </source>
</evidence>
<comment type="similarity">
    <text evidence="4">Belongs to the cyclic nucleotide phosphodiesterase class-III family.</text>
</comment>
<dbReference type="Pfam" id="PF00149">
    <property type="entry name" value="Metallophos"/>
    <property type="match status" value="1"/>
</dbReference>
<keyword evidence="2" id="KW-0378">Hydrolase</keyword>
<dbReference type="PANTHER" id="PTHR42988">
    <property type="entry name" value="PHOSPHOHYDROLASE"/>
    <property type="match status" value="1"/>
</dbReference>
<organism evidence="6">
    <name type="scientific">Caulobacter sp. 73W</name>
    <dbReference type="NCBI Taxonomy" id="3161137"/>
    <lineage>
        <taxon>Bacteria</taxon>
        <taxon>Pseudomonadati</taxon>
        <taxon>Pseudomonadota</taxon>
        <taxon>Alphaproteobacteria</taxon>
        <taxon>Caulobacterales</taxon>
        <taxon>Caulobacteraceae</taxon>
        <taxon>Caulobacter</taxon>
    </lineage>
</organism>
<dbReference type="InterPro" id="IPR004843">
    <property type="entry name" value="Calcineurin-like_PHP"/>
</dbReference>
<dbReference type="SUPFAM" id="SSF56300">
    <property type="entry name" value="Metallo-dependent phosphatases"/>
    <property type="match status" value="1"/>
</dbReference>
<reference evidence="6" key="1">
    <citation type="submission" date="2024-06" db="EMBL/GenBank/DDBJ databases">
        <title>Caulobacter inopinatus, sp. nov.</title>
        <authorList>
            <person name="Donachie S.P."/>
        </authorList>
    </citation>
    <scope>NUCLEOTIDE SEQUENCE</scope>
    <source>
        <strain evidence="6">73W</strain>
    </source>
</reference>
<dbReference type="GO" id="GO:0016787">
    <property type="term" value="F:hydrolase activity"/>
    <property type="evidence" value="ECO:0007669"/>
    <property type="project" value="UniProtKB-KW"/>
</dbReference>
<dbReference type="AlphaFoldDB" id="A0AB39KQ63"/>
<name>A0AB39KQ63_9CAUL</name>
<dbReference type="RefSeq" id="WP_369058683.1">
    <property type="nucleotide sequence ID" value="NZ_CP158375.1"/>
</dbReference>
<keyword evidence="1" id="KW-0479">Metal-binding</keyword>
<evidence type="ECO:0000256" key="2">
    <source>
        <dbReference type="ARBA" id="ARBA00022801"/>
    </source>
</evidence>
<keyword evidence="3" id="KW-0408">Iron</keyword>
<dbReference type="InterPro" id="IPR029052">
    <property type="entry name" value="Metallo-depent_PP-like"/>
</dbReference>
<accession>A0AB39KQ63</accession>
<feature type="domain" description="Calcineurin-like phosphoesterase" evidence="5">
    <location>
        <begin position="29"/>
        <end position="202"/>
    </location>
</feature>
<dbReference type="PANTHER" id="PTHR42988:SF2">
    <property type="entry name" value="CYCLIC NUCLEOTIDE PHOSPHODIESTERASE CBUA0032-RELATED"/>
    <property type="match status" value="1"/>
</dbReference>
<proteinExistence type="inferred from homology"/>
<dbReference type="InterPro" id="IPR050884">
    <property type="entry name" value="CNP_phosphodiesterase-III"/>
</dbReference>
<gene>
    <name evidence="6" type="ORF">ABOZ73_13685</name>
</gene>
<protein>
    <submittedName>
        <fullName evidence="6">Metallophosphoesterase</fullName>
    </submittedName>
</protein>
<dbReference type="Gene3D" id="3.60.21.10">
    <property type="match status" value="1"/>
</dbReference>
<evidence type="ECO:0000259" key="5">
    <source>
        <dbReference type="Pfam" id="PF00149"/>
    </source>
</evidence>
<dbReference type="GO" id="GO:0046872">
    <property type="term" value="F:metal ion binding"/>
    <property type="evidence" value="ECO:0007669"/>
    <property type="project" value="UniProtKB-KW"/>
</dbReference>
<evidence type="ECO:0000313" key="6">
    <source>
        <dbReference type="EMBL" id="XDO95840.1"/>
    </source>
</evidence>
<dbReference type="EMBL" id="CP158375">
    <property type="protein sequence ID" value="XDO95840.1"/>
    <property type="molecule type" value="Genomic_DNA"/>
</dbReference>
<evidence type="ECO:0000256" key="1">
    <source>
        <dbReference type="ARBA" id="ARBA00022723"/>
    </source>
</evidence>
<evidence type="ECO:0000256" key="3">
    <source>
        <dbReference type="ARBA" id="ARBA00023004"/>
    </source>
</evidence>
<sequence length="273" mass="29424">MTPAYALTKRLFSWSSWRRKRSKHHKREILDAITTDIAAYGPDHLVITGDLINFAADKEFAAARAWLQSLGDARDVTVTPGNHDALAGCGTFDPWAEWLEDELTETFPKVRVRGEVAVICVNTGLPTAPFLATGTCGEDQLARLGPILDDLKGRGLFRVIAIHHPPTPGGSPRKALTDQKALREVLGVHGAELILHGHTHVPLLGAVKGPDGPIPAVCAPSASQRPVGKTNAARWHGIEIEKAADGWSVRVEIRGFAPDGVAVEGLGQYRLDV</sequence>